<evidence type="ECO:0000256" key="1">
    <source>
        <dbReference type="SAM" id="SignalP"/>
    </source>
</evidence>
<dbReference type="AlphaFoldDB" id="A0ABC8ZIY3"/>
<keyword evidence="4" id="KW-1185">Reference proteome</keyword>
<accession>A0ABC8ZIY3</accession>
<name>A0ABC8ZIY3_9POAL</name>
<evidence type="ECO:0000313" key="4">
    <source>
        <dbReference type="Proteomes" id="UP001497457"/>
    </source>
</evidence>
<reference evidence="3" key="1">
    <citation type="submission" date="2024-10" db="EMBL/GenBank/DDBJ databases">
        <authorList>
            <person name="Ryan C."/>
        </authorList>
    </citation>
    <scope>NUCLEOTIDE SEQUENCE [LARGE SCALE GENOMIC DNA]</scope>
</reference>
<gene>
    <name evidence="3" type="ORF">URODEC1_LOCUS44663</name>
</gene>
<evidence type="ECO:0000259" key="2">
    <source>
        <dbReference type="Pfam" id="PF19273"/>
    </source>
</evidence>
<sequence length="1104" mass="127220">MIRRGFPFLLLCAPIAEPQSWTLPDPQRAWSRRRRIRDMALLVRRAQGGFAMTGIATEQQQVPEKGGHVDAMATLSLWMMRRMSEVVIRRHGLRMAQHLLNFRKKELSRAQISDLSLGLNSNRRFPTEKAWDGGNPIVEYGIHRNSGSSDDGSIISNEIHYRISSKGYCHEQFVDGSIGDITNTIDACKRFVEFADTRLLVTGEMMSCQQGMGSLLLVEHNIICQAFLVLILYSRRDRYKKIVSCLLSPLMKIWTLPEWRSNYLQLGPRLTCLFSDSLFLKAVHYMIRIFELELQRSRTEGFTALNYSETLLQFILPLLLELLQCIHGLWYPPIAVALSEELKRAKHPHPSFPLACANELLCIKVKEDHKENETRALLEGVLESGYNIIGLCASIEGGFFKLLNGFHVSVALSKYLGSLEFRHLRKLIKLTIIPLVKNCPRKFWKEWVDNLLRPLLRHSEEILHYAWSSILYHEHAGVPYYFGELSGSSEKIKALERDILLEFTRDFSALLEVLALTEQINALPQEDVTHDSDSMPSTSLFRYLVSNECFGSLRMSLFGYFVDDTATSRAVPFCRALVCLAVGSNDARLRIFVLDNLLPCLIQSLDNRLPCAIQSLKCKLNSGASGNASRDLVVLCKELYNYMLIEHVQTQGLLGEDKISDTAGKRFKPWLLGQKRIFQFKAHCAAAKKLPKGCRWHWELEDECQRYLSAYTDMVREVDAIGDFAEHIYLDKESLFQKLRPEFRSKYAINNCLHPYMATISSIQQRKFYSMETVVRNRKIRDLVCRLIKLKPYIKGSDCSFDVIYRLKRTSEIPTELSKYAAPAVEVLLRILSIWEPRFHPMIREAIMDKLLGAVDALTTSEYIKPVEPVIKDFPLHLQPYARAFVETTLKDSNYYVAKEQILLHEAFDMLMASGVLDDYMGCFISKENFLEHLFRDELVRSQFQLLEHSLIKLSFERRVQIVSLQDEICTYTKCLCFLQKNEPLRLYIKSLISKLEAEGFFDVNSSEVNWGKESFSDSIVEFGHLFCSSLPKHYTIQGLIDCRTILIHDDIDWQEAFTKVFAELRAGLSDDLRKFWEGTRYYEHEYYTVARDPLKQVIFCALA</sequence>
<dbReference type="InterPro" id="IPR045478">
    <property type="entry name" value="Exportin-5_C"/>
</dbReference>
<proteinExistence type="predicted"/>
<keyword evidence="1" id="KW-0732">Signal</keyword>
<protein>
    <recommendedName>
        <fullName evidence="2">Exportin-5 C-terminal domain-containing protein</fullName>
    </recommendedName>
</protein>
<dbReference type="PANTHER" id="PTHR11223">
    <property type="entry name" value="EXPORTIN 1/5"/>
    <property type="match status" value="1"/>
</dbReference>
<dbReference type="Pfam" id="PF19273">
    <property type="entry name" value="Exportin-5"/>
    <property type="match status" value="1"/>
</dbReference>
<dbReference type="PANTHER" id="PTHR11223:SF11">
    <property type="entry name" value="OS11G0519500 PROTEIN"/>
    <property type="match status" value="1"/>
</dbReference>
<dbReference type="InterPro" id="IPR011989">
    <property type="entry name" value="ARM-like"/>
</dbReference>
<dbReference type="Proteomes" id="UP001497457">
    <property type="component" value="Chromosome 19rd"/>
</dbReference>
<feature type="domain" description="Exportin-5 C-terminal" evidence="2">
    <location>
        <begin position="213"/>
        <end position="605"/>
    </location>
</feature>
<organism evidence="3 4">
    <name type="scientific">Urochloa decumbens</name>
    <dbReference type="NCBI Taxonomy" id="240449"/>
    <lineage>
        <taxon>Eukaryota</taxon>
        <taxon>Viridiplantae</taxon>
        <taxon>Streptophyta</taxon>
        <taxon>Embryophyta</taxon>
        <taxon>Tracheophyta</taxon>
        <taxon>Spermatophyta</taxon>
        <taxon>Magnoliopsida</taxon>
        <taxon>Liliopsida</taxon>
        <taxon>Poales</taxon>
        <taxon>Poaceae</taxon>
        <taxon>PACMAD clade</taxon>
        <taxon>Panicoideae</taxon>
        <taxon>Panicodae</taxon>
        <taxon>Paniceae</taxon>
        <taxon>Melinidinae</taxon>
        <taxon>Urochloa</taxon>
    </lineage>
</organism>
<dbReference type="InterPro" id="IPR045065">
    <property type="entry name" value="XPO1/5"/>
</dbReference>
<feature type="chain" id="PRO_5044854471" description="Exportin-5 C-terminal domain-containing protein" evidence="1">
    <location>
        <begin position="19"/>
        <end position="1104"/>
    </location>
</feature>
<evidence type="ECO:0000313" key="3">
    <source>
        <dbReference type="EMBL" id="CAL4960848.1"/>
    </source>
</evidence>
<feature type="signal peptide" evidence="1">
    <location>
        <begin position="1"/>
        <end position="18"/>
    </location>
</feature>
<dbReference type="EMBL" id="OZ075129">
    <property type="protein sequence ID" value="CAL4960848.1"/>
    <property type="molecule type" value="Genomic_DNA"/>
</dbReference>
<dbReference type="Gene3D" id="1.25.10.10">
    <property type="entry name" value="Leucine-rich Repeat Variant"/>
    <property type="match status" value="1"/>
</dbReference>